<dbReference type="PROSITE" id="PS51450">
    <property type="entry name" value="LRR"/>
    <property type="match status" value="2"/>
</dbReference>
<dbReference type="EMBL" id="GG745366">
    <property type="protein sequence ID" value="KNE70535.1"/>
    <property type="molecule type" value="Genomic_DNA"/>
</dbReference>
<evidence type="ECO:0000256" key="3">
    <source>
        <dbReference type="ARBA" id="ARBA00022737"/>
    </source>
</evidence>
<evidence type="ECO:0000256" key="5">
    <source>
        <dbReference type="ARBA" id="ARBA00023273"/>
    </source>
</evidence>
<evidence type="ECO:0000313" key="8">
    <source>
        <dbReference type="Proteomes" id="UP000054350"/>
    </source>
</evidence>
<evidence type="ECO:0008006" key="9">
    <source>
        <dbReference type="Google" id="ProtNLM"/>
    </source>
</evidence>
<dbReference type="VEuPathDB" id="FungiDB:AMAG_14658"/>
<accession>A0A0L0T730</accession>
<keyword evidence="8" id="KW-1185">Reference proteome</keyword>
<dbReference type="InterPro" id="IPR050576">
    <property type="entry name" value="Cilia_flagella_integrity"/>
</dbReference>
<evidence type="ECO:0000313" key="7">
    <source>
        <dbReference type="EMBL" id="KNE70535.1"/>
    </source>
</evidence>
<feature type="region of interest" description="Disordered" evidence="6">
    <location>
        <begin position="477"/>
        <end position="519"/>
    </location>
</feature>
<dbReference type="InterPro" id="IPR001611">
    <property type="entry name" value="Leu-rich_rpt"/>
</dbReference>
<dbReference type="Gene3D" id="3.80.10.10">
    <property type="entry name" value="Ribonuclease Inhibitor"/>
    <property type="match status" value="2"/>
</dbReference>
<dbReference type="PANTHER" id="PTHR45973">
    <property type="entry name" value="PROTEIN PHOSPHATASE 1 REGULATORY SUBUNIT SDS22-RELATED"/>
    <property type="match status" value="1"/>
</dbReference>
<evidence type="ECO:0000256" key="4">
    <source>
        <dbReference type="ARBA" id="ARBA00023069"/>
    </source>
</evidence>
<gene>
    <name evidence="7" type="ORF">AMAG_14658</name>
</gene>
<keyword evidence="3" id="KW-0677">Repeat</keyword>
<comment type="subcellular location">
    <subcellularLocation>
        <location evidence="1">Cell projection</location>
        <location evidence="1">Cilium</location>
    </subcellularLocation>
</comment>
<evidence type="ECO:0000256" key="2">
    <source>
        <dbReference type="ARBA" id="ARBA00022614"/>
    </source>
</evidence>
<proteinExistence type="predicted"/>
<feature type="compositionally biased region" description="Basic and acidic residues" evidence="6">
    <location>
        <begin position="644"/>
        <end position="659"/>
    </location>
</feature>
<feature type="compositionally biased region" description="Polar residues" evidence="6">
    <location>
        <begin position="484"/>
        <end position="509"/>
    </location>
</feature>
<protein>
    <recommendedName>
        <fullName evidence="9">Outer arm dynein light chain 1</fullName>
    </recommendedName>
</protein>
<dbReference type="Proteomes" id="UP000054350">
    <property type="component" value="Unassembled WGS sequence"/>
</dbReference>
<evidence type="ECO:0000256" key="1">
    <source>
        <dbReference type="ARBA" id="ARBA00004138"/>
    </source>
</evidence>
<sequence>MLSHGGGGAAPARVPFSARKSKKQTDAKGFTLMTLPYLVELAKEQKGYVTPALNDHLYLHFKGFAQISEDIAQYSGLKTLWLEGNALSELRYLDALTELKCLYIQENVFEHLDGISRLVNLTILNVSNNLLTALPAELADLPHLASLHASNNKLIAVDSVAVLARCAQLSVVDLHHNQLADTRVVTDVLYAMPSLAVLTLHHNPVTQAVAHYRRNFIIHVLTLTYLDDRPVSDNERGATVAWARGGVDAERAERDRQRQEERDEMKRNFDALAALQREHRERRRLAGEDVDKEPTFADPAIQRFHDDMVAKVLDEDAGVKIEEINDEDVPALEEAGYGAVPQDEEEEEVAVPIRASRAIDVAGTRLDAPAATDDDVIDLTKSITVDFDTKKPAALARETVEQVEPLLTGRAALLRDMAKPKEADPEPTTTIKRVLIEEIAAEDVEDVVPMRNVPLPQDDERDEEFVERDPFMLRAFRSKPAATMTGTESPATLATSSSPFPDQVPSTPAANEEHTDTESAAAPPALAAGYEPLPLDSPSAEQPEPVVWAAATSPADPAAASAALLLEPLAVDDALDDVDLAEHATEAETERLLTATSAVTTPLHERDVDEFFVQMSRDATAAMDARSPTIDSEKTLSPGPFTLSREDTLSPPPLDREDTMSPVPLIPPPPASTPVPQLQLHTPTGSRPTTPSSSSGASAAHARNKRGLRLIPGIAAGPQHAASSSTDVPDRCATPIWALAPVPLAPHPTPVKESPRMAFHDDDAGSVPRAPHATPVAELQLRFGLGSEVPHAPPSTPIVEADVGLDSRPGSAASFRAGASVPRAPYSTPVAEEMPFAELGAADAAVRRVFNARAMDEGKGRGRMAVFAAVDSDDENEQGKVPTLVVRPIAAVATRPIELGIGVPLPRSRTASRDEGVESVEVVDVEGARAERQATAWQ</sequence>
<evidence type="ECO:0000256" key="6">
    <source>
        <dbReference type="SAM" id="MobiDB-lite"/>
    </source>
</evidence>
<dbReference type="STRING" id="578462.A0A0L0T730"/>
<feature type="region of interest" description="Disordered" evidence="6">
    <location>
        <begin position="1"/>
        <end position="21"/>
    </location>
</feature>
<dbReference type="PANTHER" id="PTHR45973:SF9">
    <property type="entry name" value="LEUCINE-RICH REPEAT-CONTAINING PROTEIN 46"/>
    <property type="match status" value="1"/>
</dbReference>
<dbReference type="eggNOG" id="ENOG502QQFE">
    <property type="taxonomic scope" value="Eukaryota"/>
</dbReference>
<dbReference type="OrthoDB" id="266138at2759"/>
<feature type="region of interest" description="Disordered" evidence="6">
    <location>
        <begin position="622"/>
        <end position="703"/>
    </location>
</feature>
<organism evidence="7 8">
    <name type="scientific">Allomyces macrogynus (strain ATCC 38327)</name>
    <name type="common">Allomyces javanicus var. macrogynus</name>
    <dbReference type="NCBI Taxonomy" id="578462"/>
    <lineage>
        <taxon>Eukaryota</taxon>
        <taxon>Fungi</taxon>
        <taxon>Fungi incertae sedis</taxon>
        <taxon>Blastocladiomycota</taxon>
        <taxon>Blastocladiomycetes</taxon>
        <taxon>Blastocladiales</taxon>
        <taxon>Blastocladiaceae</taxon>
        <taxon>Allomyces</taxon>
    </lineage>
</organism>
<feature type="compositionally biased region" description="Pro residues" evidence="6">
    <location>
        <begin position="664"/>
        <end position="673"/>
    </location>
</feature>
<dbReference type="SUPFAM" id="SSF52075">
    <property type="entry name" value="Outer arm dynein light chain 1"/>
    <property type="match status" value="1"/>
</dbReference>
<reference evidence="7 8" key="1">
    <citation type="submission" date="2009-11" db="EMBL/GenBank/DDBJ databases">
        <title>Annotation of Allomyces macrogynus ATCC 38327.</title>
        <authorList>
            <consortium name="The Broad Institute Genome Sequencing Platform"/>
            <person name="Russ C."/>
            <person name="Cuomo C."/>
            <person name="Burger G."/>
            <person name="Gray M.W."/>
            <person name="Holland P.W.H."/>
            <person name="King N."/>
            <person name="Lang F.B.F."/>
            <person name="Roger A.J."/>
            <person name="Ruiz-Trillo I."/>
            <person name="Young S.K."/>
            <person name="Zeng Q."/>
            <person name="Gargeya S."/>
            <person name="Fitzgerald M."/>
            <person name="Haas B."/>
            <person name="Abouelleil A."/>
            <person name="Alvarado L."/>
            <person name="Arachchi H.M."/>
            <person name="Berlin A."/>
            <person name="Chapman S.B."/>
            <person name="Gearin G."/>
            <person name="Goldberg J."/>
            <person name="Griggs A."/>
            <person name="Gujja S."/>
            <person name="Hansen M."/>
            <person name="Heiman D."/>
            <person name="Howarth C."/>
            <person name="Larimer J."/>
            <person name="Lui A."/>
            <person name="MacDonald P.J.P."/>
            <person name="McCowen C."/>
            <person name="Montmayeur A."/>
            <person name="Murphy C."/>
            <person name="Neiman D."/>
            <person name="Pearson M."/>
            <person name="Priest M."/>
            <person name="Roberts A."/>
            <person name="Saif S."/>
            <person name="Shea T."/>
            <person name="Sisk P."/>
            <person name="Stolte C."/>
            <person name="Sykes S."/>
            <person name="Wortman J."/>
            <person name="Nusbaum C."/>
            <person name="Birren B."/>
        </authorList>
    </citation>
    <scope>NUCLEOTIDE SEQUENCE [LARGE SCALE GENOMIC DNA]</scope>
    <source>
        <strain evidence="7 8">ATCC 38327</strain>
    </source>
</reference>
<reference evidence="8" key="2">
    <citation type="submission" date="2009-11" db="EMBL/GenBank/DDBJ databases">
        <title>The Genome Sequence of Allomyces macrogynus strain ATCC 38327.</title>
        <authorList>
            <consortium name="The Broad Institute Genome Sequencing Platform"/>
            <person name="Russ C."/>
            <person name="Cuomo C."/>
            <person name="Shea T."/>
            <person name="Young S.K."/>
            <person name="Zeng Q."/>
            <person name="Koehrsen M."/>
            <person name="Haas B."/>
            <person name="Borodovsky M."/>
            <person name="Guigo R."/>
            <person name="Alvarado L."/>
            <person name="Berlin A."/>
            <person name="Borenstein D."/>
            <person name="Chen Z."/>
            <person name="Engels R."/>
            <person name="Freedman E."/>
            <person name="Gellesch M."/>
            <person name="Goldberg J."/>
            <person name="Griggs A."/>
            <person name="Gujja S."/>
            <person name="Heiman D."/>
            <person name="Hepburn T."/>
            <person name="Howarth C."/>
            <person name="Jen D."/>
            <person name="Larson L."/>
            <person name="Lewis B."/>
            <person name="Mehta T."/>
            <person name="Park D."/>
            <person name="Pearson M."/>
            <person name="Roberts A."/>
            <person name="Saif S."/>
            <person name="Shenoy N."/>
            <person name="Sisk P."/>
            <person name="Stolte C."/>
            <person name="Sykes S."/>
            <person name="Walk T."/>
            <person name="White J."/>
            <person name="Yandava C."/>
            <person name="Burger G."/>
            <person name="Gray M.W."/>
            <person name="Holland P.W.H."/>
            <person name="King N."/>
            <person name="Lang F.B.F."/>
            <person name="Roger A.J."/>
            <person name="Ruiz-Trillo I."/>
            <person name="Lander E."/>
            <person name="Nusbaum C."/>
        </authorList>
    </citation>
    <scope>NUCLEOTIDE SEQUENCE [LARGE SCALE GENOMIC DNA]</scope>
    <source>
        <strain evidence="8">ATCC 38327</strain>
    </source>
</reference>
<keyword evidence="5" id="KW-0966">Cell projection</keyword>
<feature type="compositionally biased region" description="Low complexity" evidence="6">
    <location>
        <begin position="674"/>
        <end position="701"/>
    </location>
</feature>
<dbReference type="InterPro" id="IPR032675">
    <property type="entry name" value="LRR_dom_sf"/>
</dbReference>
<keyword evidence="2" id="KW-0433">Leucine-rich repeat</keyword>
<keyword evidence="4" id="KW-0969">Cilium</keyword>
<name>A0A0L0T730_ALLM3</name>
<dbReference type="AlphaFoldDB" id="A0A0L0T730"/>